<feature type="modified residue" description="N6-(3,6-diaminohexanoyl)-5-hydroxylysine" evidence="8">
    <location>
        <position position="34"/>
    </location>
</feature>
<evidence type="ECO:0000313" key="13">
    <source>
        <dbReference type="EMBL" id="MFK4752204.1"/>
    </source>
</evidence>
<comment type="pathway">
    <text evidence="2 8">Protein biosynthesis; polypeptide chain elongation.</text>
</comment>
<comment type="caution">
    <text evidence="13">The sequence shown here is derived from an EMBL/GenBank/DDBJ whole genome shotgun (WGS) entry which is preliminary data.</text>
</comment>
<comment type="PTM">
    <text evidence="8">May be beta-lysylated on the epsilon-amino group of Lys-34 by the combined action of EpmA and EpmB, and then hydroxylated on the C5 position of the same residue by EpmC (if this protein is present). Lysylation is critical for the stimulatory effect of EF-P on peptide-bond formation. The lysylation moiety may extend toward the peptidyltransferase center and stabilize the terminal 3-CCA end of the tRNA. Hydroxylation of the C5 position on Lys-34 may allow additional potential stabilizing hydrogen-bond interactions with the P-tRNA.</text>
</comment>
<dbReference type="PANTHER" id="PTHR30053">
    <property type="entry name" value="ELONGATION FACTOR P"/>
    <property type="match status" value="1"/>
</dbReference>
<dbReference type="InterPro" id="IPR015365">
    <property type="entry name" value="Elong-fact-P_C"/>
</dbReference>
<evidence type="ECO:0000256" key="2">
    <source>
        <dbReference type="ARBA" id="ARBA00004815"/>
    </source>
</evidence>
<evidence type="ECO:0000256" key="3">
    <source>
        <dbReference type="ARBA" id="ARBA00009479"/>
    </source>
</evidence>
<dbReference type="RefSeq" id="WP_369856818.1">
    <property type="nucleotide sequence ID" value="NZ_JBBKTX010000007.1"/>
</dbReference>
<dbReference type="HAMAP" id="MF_00141">
    <property type="entry name" value="EF_P"/>
    <property type="match status" value="1"/>
</dbReference>
<dbReference type="InterPro" id="IPR008991">
    <property type="entry name" value="Translation_prot_SH3-like_sf"/>
</dbReference>
<evidence type="ECO:0000256" key="5">
    <source>
        <dbReference type="ARBA" id="ARBA00022768"/>
    </source>
</evidence>
<dbReference type="SUPFAM" id="SSF50104">
    <property type="entry name" value="Translation proteins SH3-like domain"/>
    <property type="match status" value="1"/>
</dbReference>
<evidence type="ECO:0000256" key="7">
    <source>
        <dbReference type="ARBA" id="ARBA00023278"/>
    </source>
</evidence>
<dbReference type="PANTHER" id="PTHR30053:SF12">
    <property type="entry name" value="ELONGATION FACTOR P (EF-P) FAMILY PROTEIN"/>
    <property type="match status" value="1"/>
</dbReference>
<evidence type="ECO:0000256" key="8">
    <source>
        <dbReference type="HAMAP-Rule" id="MF_00141"/>
    </source>
</evidence>
<dbReference type="NCBIfam" id="NF001810">
    <property type="entry name" value="PRK00529.1"/>
    <property type="match status" value="1"/>
</dbReference>
<accession>A0ABW8NGX0</accession>
<name>A0ABW8NGX0_9GAMM</name>
<evidence type="ECO:0000256" key="4">
    <source>
        <dbReference type="ARBA" id="ARBA00022490"/>
    </source>
</evidence>
<dbReference type="Pfam" id="PF01132">
    <property type="entry name" value="EFP"/>
    <property type="match status" value="1"/>
</dbReference>
<dbReference type="SMART" id="SM00841">
    <property type="entry name" value="Elong-fact-P_C"/>
    <property type="match status" value="1"/>
</dbReference>
<dbReference type="PROSITE" id="PS01275">
    <property type="entry name" value="EFP"/>
    <property type="match status" value="1"/>
</dbReference>
<dbReference type="InterPro" id="IPR020599">
    <property type="entry name" value="Transl_elong_fac_P/YeiP"/>
</dbReference>
<dbReference type="Proteomes" id="UP001620597">
    <property type="component" value="Unassembled WGS sequence"/>
</dbReference>
<reference evidence="13 14" key="1">
    <citation type="submission" date="2024-03" db="EMBL/GenBank/DDBJ databases">
        <title>High-quality draft genome sequence of Oceanobacter sp. wDCs-4.</title>
        <authorList>
            <person name="Dong C."/>
        </authorList>
    </citation>
    <scope>NUCLEOTIDE SEQUENCE [LARGE SCALE GENOMIC DNA]</scope>
    <source>
        <strain evidence="14">wDCs-4</strain>
    </source>
</reference>
<keyword evidence="4 8" id="KW-0963">Cytoplasm</keyword>
<dbReference type="CDD" id="cd04470">
    <property type="entry name" value="S1_EF-P_repeat_1"/>
    <property type="match status" value="1"/>
</dbReference>
<dbReference type="InterPro" id="IPR011768">
    <property type="entry name" value="Transl_elongation_fac_P"/>
</dbReference>
<keyword evidence="14" id="KW-1185">Reference proteome</keyword>
<keyword evidence="7 8" id="KW-0379">Hydroxylation</keyword>
<dbReference type="InterPro" id="IPR014722">
    <property type="entry name" value="Rib_uL2_dom2"/>
</dbReference>
<dbReference type="Gene3D" id="2.30.30.30">
    <property type="match status" value="1"/>
</dbReference>
<dbReference type="SUPFAM" id="SSF50249">
    <property type="entry name" value="Nucleic acid-binding proteins"/>
    <property type="match status" value="2"/>
</dbReference>
<sequence>MANYSTNEFKSGLKVMMDGEPCSIIENEYVKPGKGQAFNRVKLRNLRLGRVIEKTFKSGDSLEGADVMEIDMEYLYNDGEFWHFMATDGSFEQHGASAEAVGDTVKWLKEQDVYVITLFNGAILTVAPANFVELEVAETDPGIKGDTAQGGSKPATLKTGAVVKVPLFINIGDTLRIDTRSGEYVSRA</sequence>
<comment type="similarity">
    <text evidence="3 8 10">Belongs to the elongation factor P family.</text>
</comment>
<organism evidence="13 14">
    <name type="scientific">Oceanobacter antarcticus</name>
    <dbReference type="NCBI Taxonomy" id="3133425"/>
    <lineage>
        <taxon>Bacteria</taxon>
        <taxon>Pseudomonadati</taxon>
        <taxon>Pseudomonadota</taxon>
        <taxon>Gammaproteobacteria</taxon>
        <taxon>Oceanospirillales</taxon>
        <taxon>Oceanospirillaceae</taxon>
        <taxon>Oceanobacter</taxon>
    </lineage>
</organism>
<dbReference type="EMBL" id="JBBKTX010000007">
    <property type="protein sequence ID" value="MFK4752204.1"/>
    <property type="molecule type" value="Genomic_DNA"/>
</dbReference>
<dbReference type="SMART" id="SM01185">
    <property type="entry name" value="EFP"/>
    <property type="match status" value="1"/>
</dbReference>
<comment type="subcellular location">
    <subcellularLocation>
        <location evidence="1 8">Cytoplasm</location>
    </subcellularLocation>
</comment>
<evidence type="ECO:0000259" key="12">
    <source>
        <dbReference type="SMART" id="SM01185"/>
    </source>
</evidence>
<evidence type="ECO:0000313" key="14">
    <source>
        <dbReference type="Proteomes" id="UP001620597"/>
    </source>
</evidence>
<keyword evidence="5 8" id="KW-0251">Elongation factor</keyword>
<dbReference type="PIRSF" id="PIRSF005901">
    <property type="entry name" value="EF-P"/>
    <property type="match status" value="1"/>
</dbReference>
<proteinExistence type="inferred from homology"/>
<evidence type="ECO:0000256" key="10">
    <source>
        <dbReference type="RuleBase" id="RU004389"/>
    </source>
</evidence>
<dbReference type="GO" id="GO:0003746">
    <property type="term" value="F:translation elongation factor activity"/>
    <property type="evidence" value="ECO:0007669"/>
    <property type="project" value="UniProtKB-KW"/>
</dbReference>
<dbReference type="InterPro" id="IPR013852">
    <property type="entry name" value="Transl_elong_P/YeiP_CS"/>
</dbReference>
<dbReference type="Pfam" id="PF09285">
    <property type="entry name" value="Elong-fact-P_C"/>
    <property type="match status" value="1"/>
</dbReference>
<dbReference type="Pfam" id="PF08207">
    <property type="entry name" value="EFP_N"/>
    <property type="match status" value="1"/>
</dbReference>
<comment type="function">
    <text evidence="8">Involved in peptide bond synthesis. Alleviates ribosome stalling that occurs when 3 or more consecutive Pro residues or the sequence PPG is present in a protein, possibly by augmenting the peptidyl transferase activity of the ribosome. Modification of Lys-34 is required for alleviation.</text>
</comment>
<feature type="domain" description="Translation elongation factor P/YeiP central" evidence="12">
    <location>
        <begin position="69"/>
        <end position="124"/>
    </location>
</feature>
<gene>
    <name evidence="8 13" type="primary">efp</name>
    <name evidence="13" type="ORF">WG929_07260</name>
</gene>
<dbReference type="CDD" id="cd05794">
    <property type="entry name" value="S1_EF-P_repeat_2"/>
    <property type="match status" value="1"/>
</dbReference>
<evidence type="ECO:0000259" key="11">
    <source>
        <dbReference type="SMART" id="SM00841"/>
    </source>
</evidence>
<keyword evidence="6 8" id="KW-0648">Protein biosynthesis</keyword>
<dbReference type="InterPro" id="IPR013185">
    <property type="entry name" value="Transl_elong_KOW-like"/>
</dbReference>
<protein>
    <recommendedName>
        <fullName evidence="8 9">Elongation factor P</fullName>
        <shortName evidence="8">EF-P</shortName>
    </recommendedName>
</protein>
<dbReference type="NCBIfam" id="TIGR00038">
    <property type="entry name" value="efp"/>
    <property type="match status" value="1"/>
</dbReference>
<feature type="domain" description="Elongation factor P C-terminal" evidence="11">
    <location>
        <begin position="132"/>
        <end position="187"/>
    </location>
</feature>
<dbReference type="Gene3D" id="2.40.50.140">
    <property type="entry name" value="Nucleic acid-binding proteins"/>
    <property type="match status" value="2"/>
</dbReference>
<evidence type="ECO:0000256" key="6">
    <source>
        <dbReference type="ARBA" id="ARBA00022917"/>
    </source>
</evidence>
<dbReference type="InterPro" id="IPR012340">
    <property type="entry name" value="NA-bd_OB-fold"/>
</dbReference>
<evidence type="ECO:0000256" key="9">
    <source>
        <dbReference type="NCBIfam" id="TIGR00038"/>
    </source>
</evidence>
<dbReference type="InterPro" id="IPR001059">
    <property type="entry name" value="Transl_elong_P/YeiP_cen"/>
</dbReference>
<evidence type="ECO:0000256" key="1">
    <source>
        <dbReference type="ARBA" id="ARBA00004496"/>
    </source>
</evidence>